<dbReference type="Pfam" id="PF13569">
    <property type="entry name" value="DUF4132"/>
    <property type="match status" value="1"/>
</dbReference>
<dbReference type="Proteomes" id="UP001494672">
    <property type="component" value="Unassembled WGS sequence"/>
</dbReference>
<feature type="domain" description="DUF4132" evidence="1">
    <location>
        <begin position="1421"/>
        <end position="1653"/>
    </location>
</feature>
<sequence>MAVDKKTRFELEEQKKIADEVREAFDENSTKLRKSYSADAQKLLKEMDNYYGDVKESTIGKRLETFLENEKNVPSEFFRNELKHLPGWVPDHLMEDFYTSIDSIIKWQTSQYYYRRTMRTKRYGAFLDRYFSIMNEYHSMGIYGCDIVSLYKEKLPQDILCYYRDGNSNGYRIVSEYWIQAELDRGNAELEEVLMDIMFGESAQTRLTTNILRGIYMSSNTRLHEAVGKLLVAAKLQEGLRQAICENMDYGTAGAFMTLFHVIKENDLLRFSSVMRAVATWTGLVTDEESKLDRIQKKQLLLIDTYLNDENARREALSGEDAMQIYLALWSYGFFDVDEACHVMNKLALDGSRHQRLVFGTYIRAMSLGKVYTHSVAKEFIKRFPDEMDTMAVIMPSFMSDYQSYMNSLIYKDGRSYNNELKKMTFAEVDKYFDSRKECQEMYDILMGILERMPKKRLEFDPCVFPWNAEYLDRSAIIMRLAVCASALRDEDKITYIAEMVPEIDSARYSRDALLLLLVRQPANDRQRAILVDAVADKETYTRNKAAMIVKDMKLSPENYVQLENMLKYKKSDIRETVLSILYKLDGDDMDDLIGRLLADSKEEKRTAGLDLLLQLKNDENRQKLFADCVGHIDAMQRESANGRSSVTTKEQILIREIKNVGTDRAGADEGYGLYDVNTYYEPIFDKSYLAECLELYKKYFPESGIANDNLCKTAKSEGAFAKLKSKIVPKKKDTTSDSEVINILRKFDAFVDEHKNDEYEMADGEIGLLGEAGGKIYVNRDKVACEELWVDFYEKNIQTPYMCMQLYVYLNGYNSDKQDFKKYCESFMLDMFGNIYIEECPAFGYLAIVRAVIGFLYRRYVMDSDKMRLAVVAADYLLGRSDELIYTFGGNKGGSSISGDDSKVYHRSVLTNEQIMIITRWLAIDGDSDILDVKEDSDEARQNEENFRHLFPYNYALAKCHNFNIPSDVVNDRNSYYWVHTGSVMPVPGLLNYIAAYSRGIISRDYMYKMAFEGNSLDRSLKCVSDVMRFITERNRKVQTRGYEWGYTERERLRSVRQILLHSPEGEFSETDEKRLDIAKKLYTDMSELVLSAELTRGDTETEFSPYIYGLTRIFGAEYFVRILSALGKETLERSTYFNTGYYYNRQKVSKKNSMSHLLQACVPDANDSAETLKAYLTGTDISDARLIEAAMYSPEWIGIVGEYLGWDGFTAGCYYFMAHMNESFDDKRKAMIARFTPLEVDELNDGAFDRTWFTEVYDRLGDKRFQLIYKAAKYISDGAKHTRARKYADAALGKYDEPELMAEIEAKRNKDLLMAVGILPIENEEQIKDRYMFLQKFKKESKQFGAQRRASEAAAVSTAMRNMAINAGYQEVTRLTLRMESLVVQGMREYFQPHEVGEVTVWLEMEDGGKCAVICEKNGKQLKSVPAKIKKNEYVLALMDAKKQMAEQSRRTKAMLEDAMESQEEYTWAEIRGMLENPVIHDMVAALVFKVAEPDGVKADLDSTADSIMSGANELDDSKNVVLGFAAEDGFNTFVATSIGDECDQTSGGQKSTDGDIVQPSENCAQTVRHIELSDDTRLTVAHPFHMYMVGKWHDIQKYVFDNKIVQPFKQVFRELYVKTEEEMNMEHSLRYAGNQIQPKKTLGCLKSRHWVADIEDGLQKVYYKENIVAQIYALADWFSPADIESPTLEWVVFSDRKTGKEMRIKDIPDIIFSEVMRDVDMAVSVAHAGGVDPETSHSTVEMRKAIAEFTMPLFRLTNVTFTKNHAVIEGKRANYTVHLGSGVVHQEAGPMINVLPVHSQRRGRIFLPFVDDDPKTSEVLTKILFFAEDNKIKDPYILGQIEA</sequence>
<accession>A0ABV1I666</accession>
<feature type="domain" description="DUF5724" evidence="2">
    <location>
        <begin position="41"/>
        <end position="1381"/>
    </location>
</feature>
<evidence type="ECO:0000259" key="2">
    <source>
        <dbReference type="Pfam" id="PF18991"/>
    </source>
</evidence>
<feature type="domain" description="DUF7737" evidence="3">
    <location>
        <begin position="1743"/>
        <end position="1844"/>
    </location>
</feature>
<dbReference type="EMBL" id="JBBNGJ010000001">
    <property type="protein sequence ID" value="MEQ2591694.1"/>
    <property type="molecule type" value="Genomic_DNA"/>
</dbReference>
<dbReference type="RefSeq" id="WP_349092717.1">
    <property type="nucleotide sequence ID" value="NZ_JBBNGJ010000001.1"/>
</dbReference>
<dbReference type="InterPro" id="IPR056639">
    <property type="entry name" value="DUF7737"/>
</dbReference>
<dbReference type="Pfam" id="PF24879">
    <property type="entry name" value="DUF7737"/>
    <property type="match status" value="1"/>
</dbReference>
<evidence type="ECO:0000313" key="5">
    <source>
        <dbReference type="Proteomes" id="UP001494672"/>
    </source>
</evidence>
<evidence type="ECO:0000313" key="4">
    <source>
        <dbReference type="EMBL" id="MEQ2591694.1"/>
    </source>
</evidence>
<name>A0ABV1I666_9FIRM</name>
<gene>
    <name evidence="4" type="ORF">AAAU18_02035</name>
</gene>
<dbReference type="InterPro" id="IPR025406">
    <property type="entry name" value="DUF4132"/>
</dbReference>
<proteinExistence type="predicted"/>
<keyword evidence="5" id="KW-1185">Reference proteome</keyword>
<organism evidence="4 5">
    <name type="scientific">Coprococcus aceti</name>
    <dbReference type="NCBI Taxonomy" id="2981786"/>
    <lineage>
        <taxon>Bacteria</taxon>
        <taxon>Bacillati</taxon>
        <taxon>Bacillota</taxon>
        <taxon>Clostridia</taxon>
        <taxon>Lachnospirales</taxon>
        <taxon>Lachnospiraceae</taxon>
        <taxon>Coprococcus</taxon>
    </lineage>
</organism>
<evidence type="ECO:0000259" key="3">
    <source>
        <dbReference type="Pfam" id="PF24879"/>
    </source>
</evidence>
<dbReference type="Pfam" id="PF18991">
    <property type="entry name" value="DUF5724"/>
    <property type="match status" value="1"/>
</dbReference>
<comment type="caution">
    <text evidence="4">The sequence shown here is derived from an EMBL/GenBank/DDBJ whole genome shotgun (WGS) entry which is preliminary data.</text>
</comment>
<reference evidence="4 5" key="1">
    <citation type="submission" date="2024-04" db="EMBL/GenBank/DDBJ databases">
        <title>Human intestinal bacterial collection.</title>
        <authorList>
            <person name="Pauvert C."/>
            <person name="Hitch T.C.A."/>
            <person name="Clavel T."/>
        </authorList>
    </citation>
    <scope>NUCLEOTIDE SEQUENCE [LARGE SCALE GENOMIC DNA]</scope>
    <source>
        <strain evidence="4 5">CLA-AA-H181</strain>
    </source>
</reference>
<protein>
    <submittedName>
        <fullName evidence="4">DUF4132 domain-containing protein</fullName>
    </submittedName>
</protein>
<dbReference type="InterPro" id="IPR043782">
    <property type="entry name" value="DUF5724"/>
</dbReference>
<evidence type="ECO:0000259" key="1">
    <source>
        <dbReference type="Pfam" id="PF13569"/>
    </source>
</evidence>